<dbReference type="AlphaFoldDB" id="A0A6H1WSE5"/>
<name>A0A6H1WSE5_9BACT</name>
<protein>
    <submittedName>
        <fullName evidence="1">Uncharacterized protein</fullName>
    </submittedName>
</protein>
<organism evidence="1 2">
    <name type="scientific">Thermosulfurimonas marina</name>
    <dbReference type="NCBI Taxonomy" id="2047767"/>
    <lineage>
        <taxon>Bacteria</taxon>
        <taxon>Pseudomonadati</taxon>
        <taxon>Thermodesulfobacteriota</taxon>
        <taxon>Thermodesulfobacteria</taxon>
        <taxon>Thermodesulfobacteriales</taxon>
        <taxon>Thermodesulfobacteriaceae</taxon>
        <taxon>Thermosulfurimonas</taxon>
    </lineage>
</organism>
<dbReference type="Proteomes" id="UP000501253">
    <property type="component" value="Chromosome"/>
</dbReference>
<reference evidence="1 2" key="1">
    <citation type="submission" date="2019-08" db="EMBL/GenBank/DDBJ databases">
        <title>Complete genome sequence of Thermosulfurimonas marina SU872T, an anaerobic thermophilic chemolithoautotrophic bacterium isolated from a shallow marine hydrothermal vent.</title>
        <authorList>
            <person name="Allioux M."/>
            <person name="Jebbar M."/>
            <person name="Slobodkina G."/>
            <person name="Slobodkin A."/>
            <person name="Moalic Y."/>
            <person name="Frolova A."/>
            <person name="Shao Z."/>
            <person name="Alain K."/>
        </authorList>
    </citation>
    <scope>NUCLEOTIDE SEQUENCE [LARGE SCALE GENOMIC DNA]</scope>
    <source>
        <strain evidence="1 2">SU872</strain>
    </source>
</reference>
<proteinExistence type="predicted"/>
<sequence length="119" mass="13649">MSLKIYFLIANRQYITDAIRSALGQSVENHYSHACVFYHKMPRVTEYVKENIEWIRDMEGDVFAVVDTMDEEAKKYNVEEVGLTPITLEELAQRLREADVIIGYGMPKQKHGPPPACAD</sequence>
<dbReference type="KEGG" id="tmai:FVE67_04735"/>
<keyword evidence="2" id="KW-1185">Reference proteome</keyword>
<evidence type="ECO:0000313" key="1">
    <source>
        <dbReference type="EMBL" id="QJA06145.1"/>
    </source>
</evidence>
<dbReference type="RefSeq" id="WP_168719492.1">
    <property type="nucleotide sequence ID" value="NZ_CP042909.1"/>
</dbReference>
<accession>A0A6H1WSE5</accession>
<evidence type="ECO:0000313" key="2">
    <source>
        <dbReference type="Proteomes" id="UP000501253"/>
    </source>
</evidence>
<gene>
    <name evidence="1" type="ORF">FVE67_04735</name>
</gene>
<dbReference type="EMBL" id="CP042909">
    <property type="protein sequence ID" value="QJA06145.1"/>
    <property type="molecule type" value="Genomic_DNA"/>
</dbReference>